<dbReference type="PANTHER" id="PTHR46312">
    <property type="entry name" value="NACHT DOMAIN-CONTAINING PROTEIN"/>
    <property type="match status" value="1"/>
</dbReference>
<dbReference type="Pfam" id="PF00531">
    <property type="entry name" value="Death"/>
    <property type="match status" value="1"/>
</dbReference>
<reference evidence="9" key="1">
    <citation type="submission" date="2025-08" db="UniProtKB">
        <authorList>
            <consortium name="RefSeq"/>
        </authorList>
    </citation>
    <scope>IDENTIFICATION</scope>
</reference>
<dbReference type="OMA" id="MDPPLQM"/>
<proteinExistence type="predicted"/>
<dbReference type="InterPro" id="IPR006553">
    <property type="entry name" value="Leu-rich_rpt_Cys-con_subtyp"/>
</dbReference>
<dbReference type="PANTHER" id="PTHR46312:SF2">
    <property type="entry name" value="NUCLEOTIDE-BINDING OLIGOMERIZATION DOMAIN-CONTAINING PROTEIN 2-LIKE"/>
    <property type="match status" value="1"/>
</dbReference>
<evidence type="ECO:0000259" key="7">
    <source>
        <dbReference type="PROSITE" id="PS50837"/>
    </source>
</evidence>
<keyword evidence="1" id="KW-0433">Leucine-rich repeat</keyword>
<dbReference type="PROSITE" id="PS50017">
    <property type="entry name" value="DEATH_DOMAIN"/>
    <property type="match status" value="1"/>
</dbReference>
<dbReference type="Proteomes" id="UP000694845">
    <property type="component" value="Unplaced"/>
</dbReference>
<dbReference type="GO" id="GO:0009966">
    <property type="term" value="P:regulation of signal transduction"/>
    <property type="evidence" value="ECO:0007669"/>
    <property type="project" value="UniProtKB-ARBA"/>
</dbReference>
<evidence type="ECO:0000313" key="9">
    <source>
        <dbReference type="RefSeq" id="XP_022094932.1"/>
    </source>
</evidence>
<dbReference type="SUPFAM" id="SSF47986">
    <property type="entry name" value="DEATH domain"/>
    <property type="match status" value="1"/>
</dbReference>
<organism evidence="8 9">
    <name type="scientific">Acanthaster planci</name>
    <name type="common">Crown-of-thorns starfish</name>
    <dbReference type="NCBI Taxonomy" id="133434"/>
    <lineage>
        <taxon>Eukaryota</taxon>
        <taxon>Metazoa</taxon>
        <taxon>Echinodermata</taxon>
        <taxon>Eleutherozoa</taxon>
        <taxon>Asterozoa</taxon>
        <taxon>Asteroidea</taxon>
        <taxon>Valvatacea</taxon>
        <taxon>Valvatida</taxon>
        <taxon>Acanthasteridae</taxon>
        <taxon>Acanthaster</taxon>
    </lineage>
</organism>
<dbReference type="SUPFAM" id="SSF52540">
    <property type="entry name" value="P-loop containing nucleoside triphosphate hydrolases"/>
    <property type="match status" value="1"/>
</dbReference>
<feature type="domain" description="NACHT" evidence="7">
    <location>
        <begin position="202"/>
        <end position="330"/>
    </location>
</feature>
<dbReference type="Gene3D" id="3.80.10.10">
    <property type="entry name" value="Ribonuclease Inhibitor"/>
    <property type="match status" value="3"/>
</dbReference>
<evidence type="ECO:0000256" key="2">
    <source>
        <dbReference type="ARBA" id="ARBA00022737"/>
    </source>
</evidence>
<gene>
    <name evidence="9" type="primary">LOC110981583</name>
</gene>
<evidence type="ECO:0000256" key="3">
    <source>
        <dbReference type="ARBA" id="ARBA00022741"/>
    </source>
</evidence>
<dbReference type="RefSeq" id="XP_022094932.1">
    <property type="nucleotide sequence ID" value="XM_022239240.1"/>
</dbReference>
<evidence type="ECO:0000259" key="6">
    <source>
        <dbReference type="PROSITE" id="PS50017"/>
    </source>
</evidence>
<sequence length="1080" mass="120897">MLDDNDLYSKARQIHANEWKELAIKLGFNHAEVSHFEADHPRSVVNQIFHMLVTWRNKQPDDVSQTEALCKALEEVQDRKDGAYASLQSGQPSVGMSENQPRTSQQPITQVTTSCSLSPECQAFDVESKAAATKCKAELKLFYEGTGSYVQLNPWLANDQKCIKDMYSRLQFLNAKGAVPGTQVCYEDILVFMKKRTGKMIPVAVLSGLAGRGKTTLFDKIAFDWAVGLGQVLQKYELVFSLKMFYLEQVSDLVEAVFDQLLAEETAKYMQKGALQSYIEKNADKVLILLDGFDELKTTSLSKSSFGSILKILSRKMCRGCTILVSTRPSYLDRLITKDLVQEPFTHVQVMGFNKEDRREYVNKFFPGEPDKVSGLLSRVNSSNLLSTLAESPMLLLLMCLLWRQDSTLPQTMSDLYHSAFEYVGKRKDLSKEDMSRVAMALGEVALRGLLSPNQELTFKESEFEPSIFGMALKAGIVTRQSDRKRLIPHSIVRFIHKTFQEFCGASYLQNLLKGDKEEFQNTLLEIMSKNVFDFEYLLRFCCGNNEASTLEILKVFQKTHLEDLSFDNRLGHLALHCYFESQCKILPPEEFIQSFVSDHVVIDNFFSDSHSSVRFFLEGLAEQSKADGNDYLAEVKSVDLRHADLSLPKFTGEGVAHIAESLRKLPNLVTLDLSYIDLGGTAALWCKQVRQCRALQHLNLSYCSLNAQDMVHVAVSLRDLPNLVTLNLAEVELDGAAALLCEQVGNCRALQVLNLSDCSLNERNMVHVAESLRDLPNLVTLDLSFNDLGGTAALWCRHLGRCRALQHLYLCCCSLNGQDMVLVGESLCGLPNLITLNLDKSDVGGTAVLWYKQVGQCKPLQHLHLMYCSLNAEDMAHVAELLSGLLNLHTLNLQGNNLSGSAVLWCKQVGQCKALQKLQLQSCSLNGEDMIHVAELLKDLPNLVTLDLSFNDLGGTASLWCKQVGQCKALQDLDIRLCSLNGQDMIHVAESLRDLPNLVKLNLSNNDLSGAAAAFCAEIKMFKALKDLELNSCKMAQEDKWHMSELQSDPGIHVRVFFTPYCPPEMFSRLMEIPIIVPL</sequence>
<dbReference type="PROSITE" id="PS50837">
    <property type="entry name" value="NACHT"/>
    <property type="match status" value="1"/>
</dbReference>
<dbReference type="InterPro" id="IPR011029">
    <property type="entry name" value="DEATH-like_dom_sf"/>
</dbReference>
<dbReference type="SMART" id="SM00368">
    <property type="entry name" value="LRR_RI"/>
    <property type="match status" value="8"/>
</dbReference>
<evidence type="ECO:0000256" key="5">
    <source>
        <dbReference type="SAM" id="MobiDB-lite"/>
    </source>
</evidence>
<dbReference type="InterPro" id="IPR001611">
    <property type="entry name" value="Leu-rich_rpt"/>
</dbReference>
<dbReference type="CDD" id="cd01670">
    <property type="entry name" value="Death"/>
    <property type="match status" value="1"/>
</dbReference>
<evidence type="ECO:0000256" key="1">
    <source>
        <dbReference type="ARBA" id="ARBA00022614"/>
    </source>
</evidence>
<dbReference type="SMART" id="SM00367">
    <property type="entry name" value="LRR_CC"/>
    <property type="match status" value="6"/>
</dbReference>
<dbReference type="KEGG" id="aplc:110981583"/>
<dbReference type="SMART" id="SM00369">
    <property type="entry name" value="LRR_TYP"/>
    <property type="match status" value="4"/>
</dbReference>
<keyword evidence="2" id="KW-0677">Repeat</keyword>
<dbReference type="OrthoDB" id="1394818at2759"/>
<dbReference type="GO" id="GO:0005524">
    <property type="term" value="F:ATP binding"/>
    <property type="evidence" value="ECO:0007669"/>
    <property type="project" value="UniProtKB-KW"/>
</dbReference>
<dbReference type="InterPro" id="IPR027417">
    <property type="entry name" value="P-loop_NTPase"/>
</dbReference>
<dbReference type="InterPro" id="IPR032675">
    <property type="entry name" value="LRR_dom_sf"/>
</dbReference>
<name>A0A8B7YQI0_ACAPL</name>
<evidence type="ECO:0000313" key="8">
    <source>
        <dbReference type="Proteomes" id="UP000694845"/>
    </source>
</evidence>
<feature type="domain" description="Death" evidence="6">
    <location>
        <begin position="18"/>
        <end position="77"/>
    </location>
</feature>
<keyword evidence="3" id="KW-0547">Nucleotide-binding</keyword>
<dbReference type="InterPro" id="IPR000488">
    <property type="entry name" value="Death_dom"/>
</dbReference>
<evidence type="ECO:0000256" key="4">
    <source>
        <dbReference type="ARBA" id="ARBA00022840"/>
    </source>
</evidence>
<dbReference type="SUPFAM" id="SSF52058">
    <property type="entry name" value="L domain-like"/>
    <property type="match status" value="1"/>
</dbReference>
<dbReference type="Pfam" id="PF05729">
    <property type="entry name" value="NACHT"/>
    <property type="match status" value="1"/>
</dbReference>
<keyword evidence="8" id="KW-1185">Reference proteome</keyword>
<dbReference type="GO" id="GO:0007165">
    <property type="term" value="P:signal transduction"/>
    <property type="evidence" value="ECO:0007669"/>
    <property type="project" value="InterPro"/>
</dbReference>
<dbReference type="InterPro" id="IPR003591">
    <property type="entry name" value="Leu-rich_rpt_typical-subtyp"/>
</dbReference>
<dbReference type="AlphaFoldDB" id="A0A8B7YQI0"/>
<dbReference type="GeneID" id="110981583"/>
<protein>
    <submittedName>
        <fullName evidence="9">NLR family CARD domain-containing protein 4-like</fullName>
    </submittedName>
</protein>
<accession>A0A8B7YQI0</accession>
<dbReference type="InterPro" id="IPR007111">
    <property type="entry name" value="NACHT_NTPase"/>
</dbReference>
<keyword evidence="4" id="KW-0067">ATP-binding</keyword>
<dbReference type="Gene3D" id="1.10.533.10">
    <property type="entry name" value="Death Domain, Fas"/>
    <property type="match status" value="1"/>
</dbReference>
<feature type="region of interest" description="Disordered" evidence="5">
    <location>
        <begin position="87"/>
        <end position="108"/>
    </location>
</feature>
<dbReference type="Pfam" id="PF13516">
    <property type="entry name" value="LRR_6"/>
    <property type="match status" value="2"/>
</dbReference>
<dbReference type="Gene3D" id="3.40.50.300">
    <property type="entry name" value="P-loop containing nucleotide triphosphate hydrolases"/>
    <property type="match status" value="1"/>
</dbReference>